<dbReference type="EMBL" id="AOHX01000038">
    <property type="protein sequence ID" value="ELY44675.1"/>
    <property type="molecule type" value="Genomic_DNA"/>
</dbReference>
<proteinExistence type="predicted"/>
<dbReference type="AlphaFoldDB" id="L9W5D2"/>
<dbReference type="Proteomes" id="UP000011661">
    <property type="component" value="Unassembled WGS sequence"/>
</dbReference>
<evidence type="ECO:0000313" key="3">
    <source>
        <dbReference type="Proteomes" id="UP000011661"/>
    </source>
</evidence>
<name>L9W5D2_9EURY</name>
<dbReference type="PATRIC" id="fig|1230460.4.peg.1995"/>
<protein>
    <submittedName>
        <fullName evidence="2">Uncharacterized protein</fullName>
    </submittedName>
</protein>
<evidence type="ECO:0000256" key="1">
    <source>
        <dbReference type="SAM" id="MobiDB-lite"/>
    </source>
</evidence>
<feature type="region of interest" description="Disordered" evidence="1">
    <location>
        <begin position="78"/>
        <end position="107"/>
    </location>
</feature>
<dbReference type="eggNOG" id="ENOG502N5CC">
    <property type="taxonomic scope" value="Archaea"/>
</dbReference>
<feature type="region of interest" description="Disordered" evidence="1">
    <location>
        <begin position="406"/>
        <end position="427"/>
    </location>
</feature>
<sequence>MSLSGCVDDIQGRVEDEAAGRLVSMTAASPSFFYAGGSHRTGERQHAETSYTQESIPIVASGELEGVSRTVELEGIHTDSTAKAQDYNSVRSNKRRSEVDFGDDGDDLDEDTLDRLYEYLDDEPTVSQRFVVVVPDASVTGHEQSLADAITPEILLEQLAAEPSRLDGEGSVYAWGRAKAGTETGNLYCWGDNHSRAADSGGDNEIRCRTTHLAIDTDGSSRGIAVERMGEGVAVCTVPGDEGEPSWRFVPDDLDDDDGDGVPTRLESWGEETSVGETTMSSCLVGAVTVQPPGCPCPMPALFHARRFRHDDQLLYVGGWIIDDAPLYEHSVTMLVADGPNDIVDVEHGDDFAAMRRAAESGFTRDRGRFGSVCYDGEFNRESLAYLPPAFHEGDGPQRLASISKRSARTGRNPQTGKEIQGTDDDEYHHYGDRLRFPLADGDGEGEAMRGLVGALDCPIVRVDPGESCHNGCCCPSRDCECNWLPAMNGQSPR</sequence>
<feature type="compositionally biased region" description="Polar residues" evidence="1">
    <location>
        <begin position="78"/>
        <end position="91"/>
    </location>
</feature>
<gene>
    <name evidence="2" type="ORF">C495_09844</name>
</gene>
<feature type="region of interest" description="Disordered" evidence="1">
    <location>
        <begin position="240"/>
        <end position="259"/>
    </location>
</feature>
<organism evidence="2 3">
    <name type="scientific">Natronorubrum sulfidifaciens JCM 14089</name>
    <dbReference type="NCBI Taxonomy" id="1230460"/>
    <lineage>
        <taxon>Archaea</taxon>
        <taxon>Methanobacteriati</taxon>
        <taxon>Methanobacteriota</taxon>
        <taxon>Stenosarchaea group</taxon>
        <taxon>Halobacteria</taxon>
        <taxon>Halobacteriales</taxon>
        <taxon>Natrialbaceae</taxon>
        <taxon>Natronorubrum</taxon>
    </lineage>
</organism>
<keyword evidence="3" id="KW-1185">Reference proteome</keyword>
<accession>L9W5D2</accession>
<reference evidence="2 3" key="1">
    <citation type="journal article" date="2014" name="PLoS Genet.">
        <title>Phylogenetically driven sequencing of extremely halophilic archaea reveals strategies for static and dynamic osmo-response.</title>
        <authorList>
            <person name="Becker E.A."/>
            <person name="Seitzer P.M."/>
            <person name="Tritt A."/>
            <person name="Larsen D."/>
            <person name="Krusor M."/>
            <person name="Yao A.I."/>
            <person name="Wu D."/>
            <person name="Madern D."/>
            <person name="Eisen J.A."/>
            <person name="Darling A.E."/>
            <person name="Facciotti M.T."/>
        </authorList>
    </citation>
    <scope>NUCLEOTIDE SEQUENCE [LARGE SCALE GENOMIC DNA]</scope>
    <source>
        <strain evidence="2 3">JCM 14089</strain>
    </source>
</reference>
<evidence type="ECO:0000313" key="2">
    <source>
        <dbReference type="EMBL" id="ELY44675.1"/>
    </source>
</evidence>
<comment type="caution">
    <text evidence="2">The sequence shown here is derived from an EMBL/GenBank/DDBJ whole genome shotgun (WGS) entry which is preliminary data.</text>
</comment>